<name>A0ACC7VH55_9BACI</name>
<keyword evidence="2" id="KW-1185">Reference proteome</keyword>
<dbReference type="EMBL" id="WMEU01000003">
    <property type="protein sequence ID" value="MYL53940.1"/>
    <property type="molecule type" value="Genomic_DNA"/>
</dbReference>
<dbReference type="Proteomes" id="UP000466692">
    <property type="component" value="Unassembled WGS sequence"/>
</dbReference>
<protein>
    <submittedName>
        <fullName evidence="1">ABC transporter permease subunit</fullName>
    </submittedName>
</protein>
<proteinExistence type="predicted"/>
<gene>
    <name evidence="1" type="ORF">GLW08_11390</name>
</gene>
<sequence>MSEIISRLKKDKVGLVGVIGVLLVLVMGFIGPLVTPHDPTEMYKSHTLEGPSATHWFGTDDFGRDIFSRVMQGARVSLYVGLISVGIGATLGFLFGLIAGFFQGWVDNVIMRIMDILFAFPDILLALTIVAVLGPSLRNTMVAIGIVFTPVFTRTVRAAVISVKEMEFITSARSIGVKTHKVIFKHVSPNILAPFIVQITLALSGAILTEAALSFLGLGIQPPEPSWGSMLNASRQYMEIAPWIAIFPAIFIIITIFCFNLLGDSLRDILDPKLNS</sequence>
<accession>A0ACC7VH55</accession>
<organism evidence="1 2">
    <name type="scientific">Pontibacillus yanchengensis</name>
    <dbReference type="NCBI Taxonomy" id="462910"/>
    <lineage>
        <taxon>Bacteria</taxon>
        <taxon>Bacillati</taxon>
        <taxon>Bacillota</taxon>
        <taxon>Bacilli</taxon>
        <taxon>Bacillales</taxon>
        <taxon>Bacillaceae</taxon>
        <taxon>Pontibacillus</taxon>
    </lineage>
</organism>
<evidence type="ECO:0000313" key="1">
    <source>
        <dbReference type="EMBL" id="MYL53940.1"/>
    </source>
</evidence>
<evidence type="ECO:0000313" key="2">
    <source>
        <dbReference type="Proteomes" id="UP000466692"/>
    </source>
</evidence>
<comment type="caution">
    <text evidence="1">The sequence shown here is derived from an EMBL/GenBank/DDBJ whole genome shotgun (WGS) entry which is preliminary data.</text>
</comment>
<reference evidence="1" key="1">
    <citation type="submission" date="2019-11" db="EMBL/GenBank/DDBJ databases">
        <title>Genome sequences of 17 halophilic strains isolated from different environments.</title>
        <authorList>
            <person name="Furrow R.E."/>
        </authorList>
    </citation>
    <scope>NUCLEOTIDE SEQUENCE</scope>
    <source>
        <strain evidence="1">22510_22_Filter</strain>
    </source>
</reference>